<dbReference type="Proteomes" id="UP000037326">
    <property type="component" value="Unassembled WGS sequence"/>
</dbReference>
<evidence type="ECO:0000313" key="3">
    <source>
        <dbReference type="Proteomes" id="UP000037326"/>
    </source>
</evidence>
<dbReference type="OrthoDB" id="2306834at2"/>
<name>A0A0K9FGI4_9BACI</name>
<protein>
    <recommendedName>
        <fullName evidence="4">WxL domain-containing protein</fullName>
    </recommendedName>
</protein>
<feature type="compositionally biased region" description="Acidic residues" evidence="1">
    <location>
        <begin position="147"/>
        <end position="166"/>
    </location>
</feature>
<evidence type="ECO:0000313" key="2">
    <source>
        <dbReference type="EMBL" id="KMY33362.1"/>
    </source>
</evidence>
<sequence>MRKIVISILVFVLVFSELSVSIAETIVGNPTESAIECEEQLESDGEENLATECKEPESENGEAPTTEGEKQPESESGEAPTAEDKEQPETENGETPTTEGEKEPETENGEAPTTEGEKEPETENGEAPTTEEEGQQESDNEEKPAVECEEELATDCEEPEESDSEENLVVKLDNDGEYIDDGYRITGSLISKDSQPIILYYKIDDNDEKKIAEYENADTDATVPWEYTILDDEVKKGLDHDITIYAENESGVKSNEETIKIRPVLTISEQVFDEGGNEIEEVAPEETVSYKIAVETDYIEEDTGTYGEVNITQEYATRLEQPTDLKVSDEDGNEIGTAIYNDSVNVIETTLHANLPRSTKINITYNAKVKKEMEEEEEDYIISQTTASGRYSTGDAVNRTLDETKILIASQHARINIVDVGPVGNIDFSPLVDPNELDGFTQMEVNEGQKFTSKSGSSDRSYYMAFGDLDNTRSVNSLTSTPRVRGDDWLRPLPTMETSLSSLVERNHSFIRADTFVVATTLDSIPNAPGGVITYYYDNGRPGNGTGNSSFSGLEVVHGNSPDDVANIVTRDEFPIIKLYKNEQANELIAYAVAITYKEGLPAGAREKYLDGLVKIKMSLKSKKGRVNVSVKYLKLHDEFEYTNLGYSVHMDIGGRHQYSKMFSLGANEGIYFNEKEMKDYKPYYLFFYRDGYANHPAEIIARDWPIRIFTTLSYPHGLSHGFFSTLNASSVKDIGEDEMYPYTEHPAWALRWEPEEQGYKEIREVNLEIAVADKKDPAPVIKLDNDGEYTEDGYHLTGSLIDTDLDSEYIGLYYTIDDSEPLKIKDYEKITPGTEVSWEYTIPSTKVKKGLDHNITVYAINEYDQTSNIEEIKIRPDFSITQEVLGEDGIEAKEVAPEETLNFKILAETGYIAEDEGTYGQITITQKHNTHLESPTDLKAIDEDGNEIRITYNSSTNTIEVKPEASLKRSKKIYITYKAKVKKEAVYGQYVEGQATAVGKYSTGDEVNQTSNEVKTKISGVLKFVSAPGVIGFGEKPKISSRTKTYQLIQIDESLSVKDSRALSRNPSWMMTAKLVKPLTGKKNNDSTLDGLYYRYGGNVSTLTKDASALVYKKKTTGKEEINISNAWTPEGDGLYLEVPAGTAKADAYDGTVQWILQNVPVNE</sequence>
<feature type="compositionally biased region" description="Acidic residues" evidence="1">
    <location>
        <begin position="122"/>
        <end position="140"/>
    </location>
</feature>
<dbReference type="GeneID" id="96597306"/>
<reference evidence="3" key="1">
    <citation type="submission" date="2015-07" db="EMBL/GenBank/DDBJ databases">
        <authorList>
            <consortium name="Consortium for Microbial Forensics and Genomics (microFORGE)"/>
            <person name="Knight B.M."/>
            <person name="Roberts D.P."/>
            <person name="Lin D."/>
            <person name="Hari K."/>
            <person name="Fletcher J."/>
            <person name="Melcher U."/>
            <person name="Blagden T."/>
            <person name="Winegar R.A."/>
        </authorList>
    </citation>
    <scope>NUCLEOTIDE SEQUENCE [LARGE SCALE GENOMIC DNA]</scope>
    <source>
        <strain evidence="3">DSM 23493</strain>
    </source>
</reference>
<feature type="compositionally biased region" description="Acidic residues" evidence="1">
    <location>
        <begin position="38"/>
        <end position="49"/>
    </location>
</feature>
<evidence type="ECO:0008006" key="4">
    <source>
        <dbReference type="Google" id="ProtNLM"/>
    </source>
</evidence>
<dbReference type="AlphaFoldDB" id="A0A0K9FGI4"/>
<feature type="region of interest" description="Disordered" evidence="1">
    <location>
        <begin position="38"/>
        <end position="170"/>
    </location>
</feature>
<proteinExistence type="predicted"/>
<accession>A0A0K9FGI4</accession>
<dbReference type="RefSeq" id="WP_049663698.1">
    <property type="nucleotide sequence ID" value="NZ_LFXJ01000004.1"/>
</dbReference>
<dbReference type="EMBL" id="LFXJ01000004">
    <property type="protein sequence ID" value="KMY33362.1"/>
    <property type="molecule type" value="Genomic_DNA"/>
</dbReference>
<dbReference type="PATRIC" id="fig|582475.4.peg.2571"/>
<gene>
    <name evidence="2" type="ORF">ACZ11_03100</name>
</gene>
<organism evidence="2 3">
    <name type="scientific">Lysinibacillus xylanilyticus</name>
    <dbReference type="NCBI Taxonomy" id="582475"/>
    <lineage>
        <taxon>Bacteria</taxon>
        <taxon>Bacillati</taxon>
        <taxon>Bacillota</taxon>
        <taxon>Bacilli</taxon>
        <taxon>Bacillales</taxon>
        <taxon>Bacillaceae</taxon>
        <taxon>Lysinibacillus</taxon>
    </lineage>
</organism>
<comment type="caution">
    <text evidence="2">The sequence shown here is derived from an EMBL/GenBank/DDBJ whole genome shotgun (WGS) entry which is preliminary data.</text>
</comment>
<evidence type="ECO:0000256" key="1">
    <source>
        <dbReference type="SAM" id="MobiDB-lite"/>
    </source>
</evidence>